<dbReference type="EMBL" id="BARS01030095">
    <property type="protein sequence ID" value="GAG17851.1"/>
    <property type="molecule type" value="Genomic_DNA"/>
</dbReference>
<dbReference type="InterPro" id="IPR036291">
    <property type="entry name" value="NAD(P)-bd_dom_sf"/>
</dbReference>
<evidence type="ECO:0000313" key="2">
    <source>
        <dbReference type="EMBL" id="GAG17851.1"/>
    </source>
</evidence>
<gene>
    <name evidence="2" type="ORF">S01H1_46970</name>
</gene>
<evidence type="ECO:0000259" key="1">
    <source>
        <dbReference type="Pfam" id="PF01370"/>
    </source>
</evidence>
<organism evidence="2">
    <name type="scientific">marine sediment metagenome</name>
    <dbReference type="NCBI Taxonomy" id="412755"/>
    <lineage>
        <taxon>unclassified sequences</taxon>
        <taxon>metagenomes</taxon>
        <taxon>ecological metagenomes</taxon>
    </lineage>
</organism>
<name>X0WYM6_9ZZZZ</name>
<dbReference type="AlphaFoldDB" id="X0WYM6"/>
<dbReference type="Gene3D" id="3.40.50.720">
    <property type="entry name" value="NAD(P)-binding Rossmann-like Domain"/>
    <property type="match status" value="1"/>
</dbReference>
<protein>
    <recommendedName>
        <fullName evidence="1">NAD-dependent epimerase/dehydratase domain-containing protein</fullName>
    </recommendedName>
</protein>
<proteinExistence type="predicted"/>
<reference evidence="2" key="1">
    <citation type="journal article" date="2014" name="Front. Microbiol.">
        <title>High frequency of phylogenetically diverse reductive dehalogenase-homologous genes in deep subseafloor sedimentary metagenomes.</title>
        <authorList>
            <person name="Kawai M."/>
            <person name="Futagami T."/>
            <person name="Toyoda A."/>
            <person name="Takaki Y."/>
            <person name="Nishi S."/>
            <person name="Hori S."/>
            <person name="Arai W."/>
            <person name="Tsubouchi T."/>
            <person name="Morono Y."/>
            <person name="Uchiyama I."/>
            <person name="Ito T."/>
            <person name="Fujiyama A."/>
            <person name="Inagaki F."/>
            <person name="Takami H."/>
        </authorList>
    </citation>
    <scope>NUCLEOTIDE SEQUENCE</scope>
    <source>
        <strain evidence="2">Expedition CK06-06</strain>
    </source>
</reference>
<accession>X0WYM6</accession>
<sequence>MNILVTGGAGYKGVKLSKKLLDLGYRVSISDNFMYGYEPVLHLTDYKNLEIIKRDIRNGIDNLKQYDVIFHLAGIIG</sequence>
<comment type="caution">
    <text evidence="2">The sequence shown here is derived from an EMBL/GenBank/DDBJ whole genome shotgun (WGS) entry which is preliminary data.</text>
</comment>
<dbReference type="Pfam" id="PF01370">
    <property type="entry name" value="Epimerase"/>
    <property type="match status" value="1"/>
</dbReference>
<dbReference type="SUPFAM" id="SSF51735">
    <property type="entry name" value="NAD(P)-binding Rossmann-fold domains"/>
    <property type="match status" value="1"/>
</dbReference>
<dbReference type="InterPro" id="IPR001509">
    <property type="entry name" value="Epimerase_deHydtase"/>
</dbReference>
<feature type="domain" description="NAD-dependent epimerase/dehydratase" evidence="1">
    <location>
        <begin position="3"/>
        <end position="75"/>
    </location>
</feature>